<evidence type="ECO:0000313" key="2">
    <source>
        <dbReference type="Proteomes" id="UP000006329"/>
    </source>
</evidence>
<name>A0A0E2BD54_9LEPT</name>
<keyword evidence="2" id="KW-1185">Reference proteome</keyword>
<reference evidence="1" key="1">
    <citation type="submission" date="2012-10" db="EMBL/GenBank/DDBJ databases">
        <authorList>
            <person name="Harkins D.M."/>
            <person name="Durkin A.S."/>
            <person name="Brinkac L.M."/>
            <person name="Haft D.H."/>
            <person name="Selengut J.D."/>
            <person name="Sanka R."/>
            <person name="DePew J."/>
            <person name="Purushe J."/>
            <person name="Matthias M.A."/>
            <person name="Vinetz J.M."/>
            <person name="Sutton G.G."/>
            <person name="Nierman W.C."/>
            <person name="Fouts D.E."/>
        </authorList>
    </citation>
    <scope>NUCLEOTIDE SEQUENCE [LARGE SCALE GENOMIC DNA]</scope>
    <source>
        <strain evidence="1">MOR084</strain>
    </source>
</reference>
<organism evidence="1 2">
    <name type="scientific">Leptospira santarosai str. MOR084</name>
    <dbReference type="NCBI Taxonomy" id="1049984"/>
    <lineage>
        <taxon>Bacteria</taxon>
        <taxon>Pseudomonadati</taxon>
        <taxon>Spirochaetota</taxon>
        <taxon>Spirochaetia</taxon>
        <taxon>Leptospirales</taxon>
        <taxon>Leptospiraceae</taxon>
        <taxon>Leptospira</taxon>
    </lineage>
</organism>
<accession>A0A0E2BD54</accession>
<comment type="caution">
    <text evidence="1">The sequence shown here is derived from an EMBL/GenBank/DDBJ whole genome shotgun (WGS) entry which is preliminary data.</text>
</comment>
<protein>
    <submittedName>
        <fullName evidence="1">Uncharacterized protein</fullName>
    </submittedName>
</protein>
<sequence>MILVHFVNLLLKEERKRVYFDSVRSEEDYGTYLNSEDTTDDNNVDLAYKFDSVCVYYYDQNTFYPETSDQNQYWAKAIETSCLLHARKDSSEYPILYRKLLSTPFETPVRIALLSALEYKNEKLYLDFYLNPNYFKLSSIGPMLIQKLSYIHGRSSDAEWSSIENTIHLVAAYRLAQFSKDSASNFYLEVRTSLRDASVSGKMRRKFLWAEVIYKKRIINWNKENINDPVIIPEVIELEARPGGISDAVIAGAAFSEEDYLNKPLQERLQLLVDHGPGSKSDRSLGSGWVGCGRVIEGIYLKDPLFMQEDLINIAERTELLPYRCFLIGAITTYVQENFTTRSTRDKNSKNRDGKAFQSIEEITRSILLLTERDRSDLGRDYATPISDFLRFICVSYEILSPEIRQLIRKEFHACLPNIVEIEEHLKSIQNEDRGRNPLNTSVNTQIGKAIEAASIILYYEKEAPIELDLIVRMSKSKEISNRVGVAARLLNLKNEHRAIADQILHELDQAKDLIALQFGIRYFQHYYPSEIPQILDYLSRWIQYVEIEIEGDRKKLPYYSLSARSVRLLLGFASSEEKARELLEYIFNQNVSETYLLRITAIHYILDHCLDPLTEYYSQLLERMSIDSVPAVRESLIRSIWQSKDHSQESARTGIHNYPELARKLFLNAITIGNLNEVFLSHLISEHISQTWKVSPEWAVEVFELIILENKVTFYEHDLSNFAQTIKSIYLFEKELQNRCSKLLNHCIDKGWDGLDDLFGLGRD</sequence>
<gene>
    <name evidence="1" type="ORF">LEP1GSC179_2787</name>
</gene>
<dbReference type="AlphaFoldDB" id="A0A0E2BD54"/>
<dbReference type="Proteomes" id="UP000006329">
    <property type="component" value="Unassembled WGS sequence"/>
</dbReference>
<dbReference type="EMBL" id="AHON02000053">
    <property type="protein sequence ID" value="EKO33214.1"/>
    <property type="molecule type" value="Genomic_DNA"/>
</dbReference>
<evidence type="ECO:0000313" key="1">
    <source>
        <dbReference type="EMBL" id="EKO33214.1"/>
    </source>
</evidence>
<proteinExistence type="predicted"/>